<dbReference type="PANTHER" id="PTHR43941:SF1">
    <property type="entry name" value="STRUCTURAL MAINTENANCE OF CHROMOSOMES PROTEIN 2"/>
    <property type="match status" value="1"/>
</dbReference>
<comment type="caution">
    <text evidence="4">The sequence shown here is derived from an EMBL/GenBank/DDBJ whole genome shotgun (WGS) entry which is preliminary data.</text>
</comment>
<dbReference type="GO" id="GO:0003682">
    <property type="term" value="F:chromatin binding"/>
    <property type="evidence" value="ECO:0007669"/>
    <property type="project" value="TreeGrafter"/>
</dbReference>
<feature type="region of interest" description="Disordered" evidence="2">
    <location>
        <begin position="290"/>
        <end position="333"/>
    </location>
</feature>
<dbReference type="AlphaFoldDB" id="V8NN45"/>
<feature type="coiled-coil region" evidence="1">
    <location>
        <begin position="3"/>
        <end position="100"/>
    </location>
</feature>
<feature type="coiled-coil region" evidence="1">
    <location>
        <begin position="349"/>
        <end position="460"/>
    </location>
</feature>
<dbReference type="OrthoDB" id="9422978at2759"/>
<evidence type="ECO:0000256" key="1">
    <source>
        <dbReference type="SAM" id="Coils"/>
    </source>
</evidence>
<dbReference type="Proteomes" id="UP000018936">
    <property type="component" value="Unassembled WGS sequence"/>
</dbReference>
<feature type="transmembrane region" description="Helical" evidence="3">
    <location>
        <begin position="576"/>
        <end position="601"/>
    </location>
</feature>
<reference evidence="4 5" key="1">
    <citation type="journal article" date="2013" name="Proc. Natl. Acad. Sci. U.S.A.">
        <title>The king cobra genome reveals dynamic gene evolution and adaptation in the snake venom system.</title>
        <authorList>
            <person name="Vonk F.J."/>
            <person name="Casewell N.R."/>
            <person name="Henkel C.V."/>
            <person name="Heimberg A.M."/>
            <person name="Jansen H.J."/>
            <person name="McCleary R.J."/>
            <person name="Kerkkamp H.M."/>
            <person name="Vos R.A."/>
            <person name="Guerreiro I."/>
            <person name="Calvete J.J."/>
            <person name="Wuster W."/>
            <person name="Woods A.E."/>
            <person name="Logan J.M."/>
            <person name="Harrison R.A."/>
            <person name="Castoe T.A."/>
            <person name="de Koning A.P."/>
            <person name="Pollock D.D."/>
            <person name="Yandell M."/>
            <person name="Calderon D."/>
            <person name="Renjifo C."/>
            <person name="Currier R.B."/>
            <person name="Salgado D."/>
            <person name="Pla D."/>
            <person name="Sanz L."/>
            <person name="Hyder A.S."/>
            <person name="Ribeiro J.M."/>
            <person name="Arntzen J.W."/>
            <person name="van den Thillart G.E."/>
            <person name="Boetzer M."/>
            <person name="Pirovano W."/>
            <person name="Dirks R.P."/>
            <person name="Spaink H.P."/>
            <person name="Duboule D."/>
            <person name="McGlinn E."/>
            <person name="Kini R.M."/>
            <person name="Richardson M.K."/>
        </authorList>
    </citation>
    <scope>NUCLEOTIDE SEQUENCE</scope>
    <source>
        <tissue evidence="4">Blood</tissue>
    </source>
</reference>
<evidence type="ECO:0000313" key="5">
    <source>
        <dbReference type="Proteomes" id="UP000018936"/>
    </source>
</evidence>
<feature type="coiled-coil region" evidence="1">
    <location>
        <begin position="136"/>
        <end position="191"/>
    </location>
</feature>
<keyword evidence="5" id="KW-1185">Reference proteome</keyword>
<name>V8NN45_OPHHA</name>
<keyword evidence="1" id="KW-0175">Coiled coil</keyword>
<organism evidence="4 5">
    <name type="scientific">Ophiophagus hannah</name>
    <name type="common">King cobra</name>
    <name type="synonym">Naja hannah</name>
    <dbReference type="NCBI Taxonomy" id="8665"/>
    <lineage>
        <taxon>Eukaryota</taxon>
        <taxon>Metazoa</taxon>
        <taxon>Chordata</taxon>
        <taxon>Craniata</taxon>
        <taxon>Vertebrata</taxon>
        <taxon>Euteleostomi</taxon>
        <taxon>Lepidosauria</taxon>
        <taxon>Squamata</taxon>
        <taxon>Bifurcata</taxon>
        <taxon>Unidentata</taxon>
        <taxon>Episquamata</taxon>
        <taxon>Toxicofera</taxon>
        <taxon>Serpentes</taxon>
        <taxon>Colubroidea</taxon>
        <taxon>Elapidae</taxon>
        <taxon>Elapinae</taxon>
        <taxon>Ophiophagus</taxon>
    </lineage>
</organism>
<dbReference type="GO" id="GO:0000793">
    <property type="term" value="C:condensed chromosome"/>
    <property type="evidence" value="ECO:0007669"/>
    <property type="project" value="TreeGrafter"/>
</dbReference>
<dbReference type="PANTHER" id="PTHR43941">
    <property type="entry name" value="STRUCTURAL MAINTENANCE OF CHROMOSOMES PROTEIN 2"/>
    <property type="match status" value="1"/>
</dbReference>
<feature type="compositionally biased region" description="Polar residues" evidence="2">
    <location>
        <begin position="311"/>
        <end position="320"/>
    </location>
</feature>
<protein>
    <submittedName>
        <fullName evidence="4">Transmembrane and coiled-coil domain-containing protein 5B</fullName>
    </submittedName>
</protein>
<keyword evidence="3" id="KW-0472">Membrane</keyword>
<dbReference type="GO" id="GO:0007076">
    <property type="term" value="P:mitotic chromosome condensation"/>
    <property type="evidence" value="ECO:0007669"/>
    <property type="project" value="TreeGrafter"/>
</dbReference>
<gene>
    <name evidence="4" type="primary">Tmco5b</name>
    <name evidence="4" type="ORF">L345_11287</name>
</gene>
<dbReference type="GO" id="GO:0000796">
    <property type="term" value="C:condensin complex"/>
    <property type="evidence" value="ECO:0007669"/>
    <property type="project" value="TreeGrafter"/>
</dbReference>
<keyword evidence="3" id="KW-1133">Transmembrane helix</keyword>
<feature type="non-terminal residue" evidence="4">
    <location>
        <position position="1"/>
    </location>
</feature>
<evidence type="ECO:0000256" key="2">
    <source>
        <dbReference type="SAM" id="MobiDB-lite"/>
    </source>
</evidence>
<evidence type="ECO:0000313" key="4">
    <source>
        <dbReference type="EMBL" id="ETE62957.1"/>
    </source>
</evidence>
<dbReference type="GO" id="GO:0000785">
    <property type="term" value="C:chromatin"/>
    <property type="evidence" value="ECO:0007669"/>
    <property type="project" value="TreeGrafter"/>
</dbReference>
<feature type="transmembrane region" description="Helical" evidence="3">
    <location>
        <begin position="232"/>
        <end position="257"/>
    </location>
</feature>
<dbReference type="EMBL" id="AZIM01002978">
    <property type="protein sequence ID" value="ETE62957.1"/>
    <property type="molecule type" value="Genomic_DNA"/>
</dbReference>
<sequence>MSLEDLSAANRNFRLQVEELRDNVACLDSENQEFLQEKKYIKEQHRCLRETVDHLKSTMEHLQKTVEDIRESLDHVNMAIHELALQNKSLVKANSDLNQEMHEVTSQVAVFKNDKPTHENDLREMRNLPSEVQKYLRNLEDKLVEMEHNYHVEKTQSGQLKEKVTTIQKAREHLRKRMKELQNQQDLCVQQATFMRLDQENQVPTGILLHELVEARLVGVARDGTKERILRWLWMAAKILMMLLFGCCLLFGLVLAYTRFFNPLFISDTLLVLLSDQSIDRLLHCFSPPHKDDGSKSSKWPCKGKDHHSLPDTTRLSPSTGAKLMDRKSAPRSLEPSILKKTWKQTEPLEDLSATNKSLRLQIEELRGTLACLDAENHMFLKDKDCIKEQQKSLWDTVDCLKSTIEHLQKTVEDIRERLEHANTVIQELALQNKSLVKTNEELNEEMHEVTSQVAFFKDDKPAEDNNLEEMRNLPSEVQEYLRNLEDKLAKMEHSYHVERIHSSQLKEKVTNLQAVRENRRKHIKELQNQQDLCVQQAMFMRLDQENQRPTGILMHEQVEARLVGDRSKERKVLHWLWMATKILMMFLFGCSLFLGLVLAYTHFINPLFISDSLLVLLSDQSINRLVHHFSPYLEWRNDGLLPF</sequence>
<evidence type="ECO:0000256" key="3">
    <source>
        <dbReference type="SAM" id="Phobius"/>
    </source>
</evidence>
<accession>V8NN45</accession>
<keyword evidence="3 4" id="KW-0812">Transmembrane</keyword>
<proteinExistence type="predicted"/>